<name>A0A1T4TBI4_9BACT</name>
<gene>
    <name evidence="5" type="ORF">SAMN04488128_104354</name>
</gene>
<dbReference type="PANTHER" id="PTHR30265:SF4">
    <property type="entry name" value="KOW MOTIF FAMILY PROTEIN, EXPRESSED"/>
    <property type="match status" value="1"/>
</dbReference>
<dbReference type="STRING" id="634771.SAMN04488128_104354"/>
<dbReference type="OrthoDB" id="9796143at2"/>
<dbReference type="SUPFAM" id="SSF82679">
    <property type="entry name" value="N-utilization substance G protein NusG, N-terminal domain"/>
    <property type="match status" value="1"/>
</dbReference>
<dbReference type="PANTHER" id="PTHR30265">
    <property type="entry name" value="RHO-INTERACTING TRANSCRIPTION TERMINATION FACTOR NUSG"/>
    <property type="match status" value="1"/>
</dbReference>
<evidence type="ECO:0000256" key="3">
    <source>
        <dbReference type="ARBA" id="ARBA00023163"/>
    </source>
</evidence>
<accession>A0A1T4TBI4</accession>
<dbReference type="AlphaFoldDB" id="A0A1T4TBI4"/>
<dbReference type="EMBL" id="FUWZ01000004">
    <property type="protein sequence ID" value="SKA37875.1"/>
    <property type="molecule type" value="Genomic_DNA"/>
</dbReference>
<evidence type="ECO:0000313" key="6">
    <source>
        <dbReference type="Proteomes" id="UP000190367"/>
    </source>
</evidence>
<reference evidence="6" key="1">
    <citation type="submission" date="2017-02" db="EMBL/GenBank/DDBJ databases">
        <authorList>
            <person name="Varghese N."/>
            <person name="Submissions S."/>
        </authorList>
    </citation>
    <scope>NUCLEOTIDE SEQUENCE [LARGE SCALE GENOMIC DNA]</scope>
    <source>
        <strain evidence="6">DSM 22224</strain>
    </source>
</reference>
<dbReference type="GO" id="GO:0031564">
    <property type="term" value="P:transcription antitermination"/>
    <property type="evidence" value="ECO:0007669"/>
    <property type="project" value="UniProtKB-KW"/>
</dbReference>
<dbReference type="InterPro" id="IPR043425">
    <property type="entry name" value="NusG-like"/>
</dbReference>
<evidence type="ECO:0000313" key="5">
    <source>
        <dbReference type="EMBL" id="SKA37875.1"/>
    </source>
</evidence>
<sequence length="172" mass="19838">MSISVNGWYVVYTKPRHEKKVAAFLSTLNIVNFLPTARILRAWKDRKKYIDAPLFPSYLFVYLEDLETYYRVLSLEAVLYYVKTGKEVVKVKEDVIHSIRLVTQQTSHIDIEVSDDYFQPGKQLMIKDGILCGLVCEVVEVKGERKFLVRVNMLQKNILVAVSGEYLDSIAV</sequence>
<dbReference type="RefSeq" id="WP_078671705.1">
    <property type="nucleotide sequence ID" value="NZ_FUWZ01000004.1"/>
</dbReference>
<keyword evidence="1" id="KW-0889">Transcription antitermination</keyword>
<dbReference type="NCBIfam" id="NF033644">
    <property type="entry name" value="antiterm_UpxY"/>
    <property type="match status" value="1"/>
</dbReference>
<keyword evidence="6" id="KW-1185">Reference proteome</keyword>
<organism evidence="5 6">
    <name type="scientific">Chitinophaga eiseniae</name>
    <dbReference type="NCBI Taxonomy" id="634771"/>
    <lineage>
        <taxon>Bacteria</taxon>
        <taxon>Pseudomonadati</taxon>
        <taxon>Bacteroidota</taxon>
        <taxon>Chitinophagia</taxon>
        <taxon>Chitinophagales</taxon>
        <taxon>Chitinophagaceae</taxon>
        <taxon>Chitinophaga</taxon>
    </lineage>
</organism>
<protein>
    <submittedName>
        <fullName evidence="5">Transcription antitermination factor NusG</fullName>
    </submittedName>
</protein>
<dbReference type="GO" id="GO:0006354">
    <property type="term" value="P:DNA-templated transcription elongation"/>
    <property type="evidence" value="ECO:0007669"/>
    <property type="project" value="InterPro"/>
</dbReference>
<evidence type="ECO:0000259" key="4">
    <source>
        <dbReference type="Pfam" id="PF02357"/>
    </source>
</evidence>
<proteinExistence type="predicted"/>
<keyword evidence="2" id="KW-0805">Transcription regulation</keyword>
<dbReference type="InterPro" id="IPR006645">
    <property type="entry name" value="NGN-like_dom"/>
</dbReference>
<evidence type="ECO:0000256" key="1">
    <source>
        <dbReference type="ARBA" id="ARBA00022814"/>
    </source>
</evidence>
<feature type="domain" description="NusG-like N-terminal" evidence="4">
    <location>
        <begin position="8"/>
        <end position="100"/>
    </location>
</feature>
<dbReference type="InterPro" id="IPR036735">
    <property type="entry name" value="NGN_dom_sf"/>
</dbReference>
<evidence type="ECO:0000256" key="2">
    <source>
        <dbReference type="ARBA" id="ARBA00023015"/>
    </source>
</evidence>
<keyword evidence="3" id="KW-0804">Transcription</keyword>
<dbReference type="Proteomes" id="UP000190367">
    <property type="component" value="Unassembled WGS sequence"/>
</dbReference>
<dbReference type="Pfam" id="PF02357">
    <property type="entry name" value="NusG"/>
    <property type="match status" value="1"/>
</dbReference>
<dbReference type="Gene3D" id="3.30.70.940">
    <property type="entry name" value="NusG, N-terminal domain"/>
    <property type="match status" value="1"/>
</dbReference>